<dbReference type="NCBIfam" id="NF009044">
    <property type="entry name" value="PRK12378.1"/>
    <property type="match status" value="1"/>
</dbReference>
<evidence type="ECO:0000256" key="1">
    <source>
        <dbReference type="ARBA" id="ARBA00008724"/>
    </source>
</evidence>
<gene>
    <name evidence="9" type="ORF">ENS41_04805</name>
</gene>
<dbReference type="FunFam" id="1.10.10.200:FF:000002">
    <property type="entry name" value="Probable transcriptional regulatory protein CLM62_37755"/>
    <property type="match status" value="1"/>
</dbReference>
<organism evidence="9">
    <name type="scientific">candidate division WOR-3 bacterium</name>
    <dbReference type="NCBI Taxonomy" id="2052148"/>
    <lineage>
        <taxon>Bacteria</taxon>
        <taxon>Bacteria division WOR-3</taxon>
    </lineage>
</organism>
<dbReference type="Pfam" id="PF20772">
    <property type="entry name" value="TACO1_YebC_N"/>
    <property type="match status" value="1"/>
</dbReference>
<dbReference type="NCBIfam" id="NF001030">
    <property type="entry name" value="PRK00110.1"/>
    <property type="match status" value="1"/>
</dbReference>
<dbReference type="AlphaFoldDB" id="A0A7C4GDS1"/>
<dbReference type="Pfam" id="PF01709">
    <property type="entry name" value="Transcrip_reg"/>
    <property type="match status" value="1"/>
</dbReference>
<dbReference type="InterPro" id="IPR048300">
    <property type="entry name" value="TACO1_YebC-like_2nd/3rd_dom"/>
</dbReference>
<dbReference type="InterPro" id="IPR029072">
    <property type="entry name" value="YebC-like"/>
</dbReference>
<reference evidence="9" key="1">
    <citation type="journal article" date="2020" name="mSystems">
        <title>Genome- and Community-Level Interaction Insights into Carbon Utilization and Element Cycling Functions of Hydrothermarchaeota in Hydrothermal Sediment.</title>
        <authorList>
            <person name="Zhou Z."/>
            <person name="Liu Y."/>
            <person name="Xu W."/>
            <person name="Pan J."/>
            <person name="Luo Z.H."/>
            <person name="Li M."/>
        </authorList>
    </citation>
    <scope>NUCLEOTIDE SEQUENCE [LARGE SCALE GENOMIC DNA]</scope>
    <source>
        <strain evidence="9">SpSt-488</strain>
    </source>
</reference>
<dbReference type="InterPro" id="IPR026564">
    <property type="entry name" value="Transcrip_reg_TACO1-like_dom3"/>
</dbReference>
<keyword evidence="4 6" id="KW-0238">DNA-binding</keyword>
<evidence type="ECO:0000256" key="5">
    <source>
        <dbReference type="ARBA" id="ARBA00023163"/>
    </source>
</evidence>
<dbReference type="EMBL" id="DSUT01000097">
    <property type="protein sequence ID" value="HGK28257.1"/>
    <property type="molecule type" value="Genomic_DNA"/>
</dbReference>
<protein>
    <recommendedName>
        <fullName evidence="6">Probable transcriptional regulatory protein ENS41_04805</fullName>
    </recommendedName>
</protein>
<dbReference type="Gene3D" id="1.10.10.200">
    <property type="match status" value="1"/>
</dbReference>
<dbReference type="GO" id="GO:0005829">
    <property type="term" value="C:cytosol"/>
    <property type="evidence" value="ECO:0007669"/>
    <property type="project" value="TreeGrafter"/>
</dbReference>
<comment type="similarity">
    <text evidence="1 6">Belongs to the TACO1 family.</text>
</comment>
<dbReference type="PANTHER" id="PTHR12532:SF6">
    <property type="entry name" value="TRANSCRIPTIONAL REGULATORY PROTEIN YEBC-RELATED"/>
    <property type="match status" value="1"/>
</dbReference>
<comment type="subcellular location">
    <subcellularLocation>
        <location evidence="6">Cytoplasm</location>
    </subcellularLocation>
</comment>
<dbReference type="GO" id="GO:0003677">
    <property type="term" value="F:DNA binding"/>
    <property type="evidence" value="ECO:0007669"/>
    <property type="project" value="UniProtKB-UniRule"/>
</dbReference>
<dbReference type="HAMAP" id="MF_00693">
    <property type="entry name" value="Transcrip_reg_TACO1"/>
    <property type="match status" value="1"/>
</dbReference>
<feature type="domain" description="TACO1/YebC-like second and third" evidence="7">
    <location>
        <begin position="82"/>
        <end position="237"/>
    </location>
</feature>
<proteinExistence type="inferred from homology"/>
<evidence type="ECO:0000256" key="4">
    <source>
        <dbReference type="ARBA" id="ARBA00023125"/>
    </source>
</evidence>
<dbReference type="PANTHER" id="PTHR12532">
    <property type="entry name" value="TRANSLATIONAL ACTIVATOR OF CYTOCHROME C OXIDASE 1"/>
    <property type="match status" value="1"/>
</dbReference>
<dbReference type="Gene3D" id="3.30.70.980">
    <property type="match status" value="2"/>
</dbReference>
<dbReference type="NCBIfam" id="TIGR01033">
    <property type="entry name" value="YebC/PmpR family DNA-binding transcriptional regulator"/>
    <property type="match status" value="1"/>
</dbReference>
<comment type="caution">
    <text evidence="9">The sequence shown here is derived from an EMBL/GenBank/DDBJ whole genome shotgun (WGS) entry which is preliminary data.</text>
</comment>
<dbReference type="InterPro" id="IPR002876">
    <property type="entry name" value="Transcrip_reg_TACO1-like"/>
</dbReference>
<feature type="domain" description="TACO1/YebC-like N-terminal" evidence="8">
    <location>
        <begin position="5"/>
        <end position="76"/>
    </location>
</feature>
<evidence type="ECO:0000259" key="8">
    <source>
        <dbReference type="Pfam" id="PF20772"/>
    </source>
</evidence>
<evidence type="ECO:0000256" key="6">
    <source>
        <dbReference type="HAMAP-Rule" id="MF_00693"/>
    </source>
</evidence>
<keyword evidence="3 6" id="KW-0805">Transcription regulation</keyword>
<keyword evidence="2 6" id="KW-0963">Cytoplasm</keyword>
<dbReference type="InterPro" id="IPR049083">
    <property type="entry name" value="TACO1_YebC_N"/>
</dbReference>
<dbReference type="GO" id="GO:0006355">
    <property type="term" value="P:regulation of DNA-templated transcription"/>
    <property type="evidence" value="ECO:0007669"/>
    <property type="project" value="UniProtKB-UniRule"/>
</dbReference>
<evidence type="ECO:0000313" key="9">
    <source>
        <dbReference type="EMBL" id="HGK28257.1"/>
    </source>
</evidence>
<evidence type="ECO:0000256" key="2">
    <source>
        <dbReference type="ARBA" id="ARBA00022490"/>
    </source>
</evidence>
<evidence type="ECO:0000256" key="3">
    <source>
        <dbReference type="ARBA" id="ARBA00023015"/>
    </source>
</evidence>
<keyword evidence="5 6" id="KW-0804">Transcription</keyword>
<dbReference type="SUPFAM" id="SSF75625">
    <property type="entry name" value="YebC-like"/>
    <property type="match status" value="1"/>
</dbReference>
<accession>A0A7C4GDS1</accession>
<evidence type="ECO:0000259" key="7">
    <source>
        <dbReference type="Pfam" id="PF01709"/>
    </source>
</evidence>
<name>A0A7C4GDS1_UNCW3</name>
<sequence length="252" mass="26956">MSGHSKWATIKHKKGKADAARGRAFSKLIREITTAARVGGGDPAGNPRLRTAIESARSINMPADNIERAIKKGTGELPGVSYEEVVYEGYGPAGVALLVRTLTDNKNRSTAEVRHVFDKYGGSMGAAGCVAWQFKPKAIILIPRSKADEDTVLSVALDAGADDVQTEDDYFTVVVPPENFEVVKKGLQGAGIGWEKAEMTMLPQTTVPVGEADAAKVLKLVEMLEELEEVQQVYANFDIPGDVLERVSGAGA</sequence>
<dbReference type="InterPro" id="IPR017856">
    <property type="entry name" value="Integrase-like_N"/>
</dbReference>